<reference evidence="1" key="1">
    <citation type="submission" date="2020-11" db="EMBL/GenBank/DDBJ databases">
        <authorList>
            <person name="Tran Van P."/>
        </authorList>
    </citation>
    <scope>NUCLEOTIDE SEQUENCE</scope>
</reference>
<name>A0A7R9CRQ9_TIMPO</name>
<proteinExistence type="predicted"/>
<accession>A0A7R9CRQ9</accession>
<dbReference type="EMBL" id="OD001120">
    <property type="protein sequence ID" value="CAD7400706.1"/>
    <property type="molecule type" value="Genomic_DNA"/>
</dbReference>
<protein>
    <submittedName>
        <fullName evidence="1">Uncharacterized protein</fullName>
    </submittedName>
</protein>
<sequence>MSGHRLLGDLDTSYDIQMPNARTTAIKSMVAVEGCLQLVAHSNDTVTVTSLRFLLGSFGQEQTMPGCDVILTNIRPLFKCSEGDAHRDNIFLHLDDRGFFFDKFMKKGIHNIFTIIDNRRPTLDDINSILNDDENIIEAKVFISPPEHHSLSDEDREDEYFINPEINHFSDNQFSATAEFPTKHLGETGIVSTIMGEEDTPE</sequence>
<dbReference type="AlphaFoldDB" id="A0A7R9CRQ9"/>
<gene>
    <name evidence="1" type="ORF">TPSB3V08_LOCUS2727</name>
</gene>
<organism evidence="1">
    <name type="scientific">Timema poppense</name>
    <name type="common">Walking stick</name>
    <dbReference type="NCBI Taxonomy" id="170557"/>
    <lineage>
        <taxon>Eukaryota</taxon>
        <taxon>Metazoa</taxon>
        <taxon>Ecdysozoa</taxon>
        <taxon>Arthropoda</taxon>
        <taxon>Hexapoda</taxon>
        <taxon>Insecta</taxon>
        <taxon>Pterygota</taxon>
        <taxon>Neoptera</taxon>
        <taxon>Polyneoptera</taxon>
        <taxon>Phasmatodea</taxon>
        <taxon>Timematodea</taxon>
        <taxon>Timematoidea</taxon>
        <taxon>Timematidae</taxon>
        <taxon>Timema</taxon>
    </lineage>
</organism>
<evidence type="ECO:0000313" key="1">
    <source>
        <dbReference type="EMBL" id="CAD7400706.1"/>
    </source>
</evidence>